<evidence type="ECO:0000256" key="1">
    <source>
        <dbReference type="ARBA" id="ARBA00007905"/>
    </source>
</evidence>
<dbReference type="RefSeq" id="WP_158955685.1">
    <property type="nucleotide sequence ID" value="NZ_CP046915.1"/>
</dbReference>
<evidence type="ECO:0000256" key="2">
    <source>
        <dbReference type="ARBA" id="ARBA00022857"/>
    </source>
</evidence>
<dbReference type="PROSITE" id="PS00798">
    <property type="entry name" value="ALDOKETO_REDUCTASE_1"/>
    <property type="match status" value="1"/>
</dbReference>
<evidence type="ECO:0000256" key="4">
    <source>
        <dbReference type="PIRSR" id="PIRSR000097-1"/>
    </source>
</evidence>
<evidence type="ECO:0000256" key="5">
    <source>
        <dbReference type="PIRSR" id="PIRSR000097-2"/>
    </source>
</evidence>
<accession>A0A7Z2JJG4</accession>
<evidence type="ECO:0000256" key="6">
    <source>
        <dbReference type="PIRSR" id="PIRSR000097-3"/>
    </source>
</evidence>
<feature type="site" description="Lowers pKa of active site Tyr" evidence="6">
    <location>
        <position position="78"/>
    </location>
</feature>
<evidence type="ECO:0000313" key="9">
    <source>
        <dbReference type="Proteomes" id="UP000433577"/>
    </source>
</evidence>
<dbReference type="OrthoDB" id="9804790at2"/>
<proteinExistence type="inferred from homology"/>
<dbReference type="InterPro" id="IPR018170">
    <property type="entry name" value="Aldo/ket_reductase_CS"/>
</dbReference>
<dbReference type="PRINTS" id="PR00069">
    <property type="entry name" value="ALDKETRDTASE"/>
</dbReference>
<dbReference type="Gene3D" id="3.20.20.100">
    <property type="entry name" value="NADP-dependent oxidoreductase domain"/>
    <property type="match status" value="1"/>
</dbReference>
<dbReference type="PANTHER" id="PTHR43827:SF3">
    <property type="entry name" value="NADP-DEPENDENT OXIDOREDUCTASE DOMAIN-CONTAINING PROTEIN"/>
    <property type="match status" value="1"/>
</dbReference>
<protein>
    <submittedName>
        <fullName evidence="8">Aldo/keto reductase</fullName>
    </submittedName>
</protein>
<dbReference type="GO" id="GO:0016616">
    <property type="term" value="F:oxidoreductase activity, acting on the CH-OH group of donors, NAD or NADP as acceptor"/>
    <property type="evidence" value="ECO:0007669"/>
    <property type="project" value="UniProtKB-ARBA"/>
</dbReference>
<keyword evidence="2" id="KW-0521">NADP</keyword>
<reference evidence="8 9" key="1">
    <citation type="submission" date="2019-12" db="EMBL/GenBank/DDBJ databases">
        <title>Paraburkholderia acidiphila 7Q-K02 sp. nov and Paraburkholderia acidisoli DHF22 sp. nov., two strains isolated from forest soil.</title>
        <authorList>
            <person name="Gao Z."/>
            <person name="Qiu L."/>
        </authorList>
    </citation>
    <scope>NUCLEOTIDE SEQUENCE [LARGE SCALE GENOMIC DNA]</scope>
    <source>
        <strain evidence="8 9">DHF22</strain>
    </source>
</reference>
<comment type="similarity">
    <text evidence="1">Belongs to the aldo/keto reductase family.</text>
</comment>
<keyword evidence="3" id="KW-0560">Oxidoreductase</keyword>
<feature type="binding site" evidence="5">
    <location>
        <position position="111"/>
    </location>
    <ligand>
        <name>substrate</name>
    </ligand>
</feature>
<dbReference type="InterPro" id="IPR020471">
    <property type="entry name" value="AKR"/>
</dbReference>
<evidence type="ECO:0000259" key="7">
    <source>
        <dbReference type="Pfam" id="PF00248"/>
    </source>
</evidence>
<dbReference type="InterPro" id="IPR036812">
    <property type="entry name" value="NAD(P)_OxRdtase_dom_sf"/>
</dbReference>
<dbReference type="SUPFAM" id="SSF51430">
    <property type="entry name" value="NAD(P)-linked oxidoreductase"/>
    <property type="match status" value="1"/>
</dbReference>
<evidence type="ECO:0000256" key="3">
    <source>
        <dbReference type="ARBA" id="ARBA00023002"/>
    </source>
</evidence>
<dbReference type="KEGG" id="pacs:FAZ98_26625"/>
<feature type="domain" description="NADP-dependent oxidoreductase" evidence="7">
    <location>
        <begin position="21"/>
        <end position="261"/>
    </location>
</feature>
<gene>
    <name evidence="8" type="ORF">FAZ98_26625</name>
</gene>
<dbReference type="PIRSF" id="PIRSF000097">
    <property type="entry name" value="AKR"/>
    <property type="match status" value="1"/>
</dbReference>
<dbReference type="Proteomes" id="UP000433577">
    <property type="component" value="Chromosome 3"/>
</dbReference>
<keyword evidence="9" id="KW-1185">Reference proteome</keyword>
<sequence>MTNHPAPTIKLHNGVEMPQTGLGTWPLDDTGAAQAVASALQTGYRLVDTAENYGNETGVGEGIRQSGVARDAIFVTSKFNRAWHSVEGAQAACEASLKRLGLDYLDLLLIHWPNPDQDRYVEAFEGLVRLLEAGKVRAIGTSNFKPDHLQRLFDAGFVPHVNQIQLDPYHAREDLVAIHMERGIVTETWSPIGRGGELLAEPLVVSIAQRYGRTPAQIVLRWQVQRGFVPVPKSADPERQALNLDIFDFQLTDEEMTAVATLKRDDPQMLDADVFGH</sequence>
<dbReference type="FunFam" id="3.20.20.100:FF:000015">
    <property type="entry name" value="Oxidoreductase, aldo/keto reductase family"/>
    <property type="match status" value="1"/>
</dbReference>
<name>A0A7Z2JJG4_9BURK</name>
<feature type="active site" description="Proton donor" evidence="4">
    <location>
        <position position="53"/>
    </location>
</feature>
<organism evidence="8 9">
    <name type="scientific">Paraburkholderia acidisoli</name>
    <dbReference type="NCBI Taxonomy" id="2571748"/>
    <lineage>
        <taxon>Bacteria</taxon>
        <taxon>Pseudomonadati</taxon>
        <taxon>Pseudomonadota</taxon>
        <taxon>Betaproteobacteria</taxon>
        <taxon>Burkholderiales</taxon>
        <taxon>Burkholderiaceae</taxon>
        <taxon>Paraburkholderia</taxon>
    </lineage>
</organism>
<evidence type="ECO:0000313" key="8">
    <source>
        <dbReference type="EMBL" id="QGZ65345.1"/>
    </source>
</evidence>
<dbReference type="Pfam" id="PF00248">
    <property type="entry name" value="Aldo_ket_red"/>
    <property type="match status" value="1"/>
</dbReference>
<dbReference type="AlphaFoldDB" id="A0A7Z2JJG4"/>
<dbReference type="InterPro" id="IPR023210">
    <property type="entry name" value="NADP_OxRdtase_dom"/>
</dbReference>
<dbReference type="PANTHER" id="PTHR43827">
    <property type="entry name" value="2,5-DIKETO-D-GLUCONIC ACID REDUCTASE"/>
    <property type="match status" value="1"/>
</dbReference>
<dbReference type="EMBL" id="CP046915">
    <property type="protein sequence ID" value="QGZ65345.1"/>
    <property type="molecule type" value="Genomic_DNA"/>
</dbReference>